<dbReference type="PATRIC" id="fig|44574.3.peg.121"/>
<dbReference type="NCBIfam" id="TIGR03509">
    <property type="entry name" value="OMP_MtrB_PioB"/>
    <property type="match status" value="1"/>
</dbReference>
<evidence type="ECO:0000313" key="2">
    <source>
        <dbReference type="EMBL" id="AKH36635.1"/>
    </source>
</evidence>
<dbReference type="Proteomes" id="UP000324176">
    <property type="component" value="Unassembled WGS sequence"/>
</dbReference>
<protein>
    <submittedName>
        <fullName evidence="3">MtrB/PioB family decaheme-associated outer membrane protein</fullName>
    </submittedName>
</protein>
<keyword evidence="4" id="KW-1185">Reference proteome</keyword>
<accession>A0A0F7K8X6</accession>
<dbReference type="KEGG" id="nco:AAW31_00480"/>
<evidence type="ECO:0000313" key="4">
    <source>
        <dbReference type="Proteomes" id="UP000034156"/>
    </source>
</evidence>
<organism evidence="2 4">
    <name type="scientific">Nitrosomonas communis</name>
    <dbReference type="NCBI Taxonomy" id="44574"/>
    <lineage>
        <taxon>Bacteria</taxon>
        <taxon>Pseudomonadati</taxon>
        <taxon>Pseudomonadota</taxon>
        <taxon>Betaproteobacteria</taxon>
        <taxon>Nitrosomonadales</taxon>
        <taxon>Nitrosomonadaceae</taxon>
        <taxon>Nitrosomonas</taxon>
    </lineage>
</organism>
<feature type="signal peptide" evidence="1">
    <location>
        <begin position="1"/>
        <end position="24"/>
    </location>
</feature>
<gene>
    <name evidence="2" type="ORF">AAW31_00480</name>
    <name evidence="3" type="ORF">BCL69_101215</name>
</gene>
<feature type="chain" id="PRO_5035990316" evidence="1">
    <location>
        <begin position="25"/>
        <end position="696"/>
    </location>
</feature>
<reference evidence="3 5" key="3">
    <citation type="submission" date="2019-07" db="EMBL/GenBank/DDBJ databases">
        <title>Active sludge and wastewater microbial communities from Klosterneuburg, Austria.</title>
        <authorList>
            <person name="Wagner M."/>
        </authorList>
    </citation>
    <scope>NUCLEOTIDE SEQUENCE [LARGE SCALE GENOMIC DNA]</scope>
    <source>
        <strain evidence="3 5">Nm2</strain>
    </source>
</reference>
<name>A0A0F7K8X6_9PROT</name>
<dbReference type="SUPFAM" id="SSF56935">
    <property type="entry name" value="Porins"/>
    <property type="match status" value="1"/>
</dbReference>
<evidence type="ECO:0000256" key="1">
    <source>
        <dbReference type="SAM" id="SignalP"/>
    </source>
</evidence>
<dbReference type="Pfam" id="PF11854">
    <property type="entry name" value="MtrB_PioB"/>
    <property type="match status" value="1"/>
</dbReference>
<evidence type="ECO:0000313" key="3">
    <source>
        <dbReference type="EMBL" id="TYP90991.1"/>
    </source>
</evidence>
<evidence type="ECO:0000313" key="5">
    <source>
        <dbReference type="Proteomes" id="UP000324176"/>
    </source>
</evidence>
<proteinExistence type="predicted"/>
<dbReference type="OrthoDB" id="8540467at2"/>
<dbReference type="EMBL" id="CP011451">
    <property type="protein sequence ID" value="AKH36635.1"/>
    <property type="molecule type" value="Genomic_DNA"/>
</dbReference>
<reference evidence="4" key="1">
    <citation type="submission" date="2015-05" db="EMBL/GenBank/DDBJ databases">
        <title>Draft genome of Nitrosomonas communis strain Nm2.</title>
        <authorList>
            <person name="Kozlowski J.A."/>
            <person name="Kits K.D."/>
            <person name="Stein L.Y."/>
        </authorList>
    </citation>
    <scope>NUCLEOTIDE SEQUENCE [LARGE SCALE GENOMIC DNA]</scope>
    <source>
        <strain evidence="4">Nm2</strain>
    </source>
</reference>
<dbReference type="EMBL" id="VNHT01000012">
    <property type="protein sequence ID" value="TYP90991.1"/>
    <property type="molecule type" value="Genomic_DNA"/>
</dbReference>
<dbReference type="InterPro" id="IPR020016">
    <property type="entry name" value="Decahaem-assoc_OM_MtrB/PioB"/>
</dbReference>
<reference evidence="2 4" key="2">
    <citation type="journal article" date="2016" name="Genome Announc.">
        <title>Genome Sequence of Nitrosomonas communis Strain Nm2, a Mesophilic Ammonia-Oxidizing Bacterium Isolated from Mediterranean Soil.</title>
        <authorList>
            <person name="Kozlowski J.A."/>
            <person name="Kits K.D."/>
            <person name="Stein L.Y."/>
        </authorList>
    </citation>
    <scope>NUCLEOTIDE SEQUENCE [LARGE SCALE GENOMIC DNA]</scope>
    <source>
        <strain evidence="2 4">Nm2</strain>
    </source>
</reference>
<dbReference type="Proteomes" id="UP000034156">
    <property type="component" value="Chromosome"/>
</dbReference>
<sequence>MKLPFSFQIKVAATLLIIASSVWAEQDEDIKRLTKPQSTINFGAGYLFNDNARFGQFNGLRDDGFYGIFNLDIIRRNDDTGTWFRLQGRNLGFRNRDVRLEHSRQGNWGYFFEFSQTPRYEPFTANTAVGGIGSSHLQVPTTPTAGGPEHLKTERESFAFGINKFLPANFELQLHFKNEDKDGARIFGRGNRLGPPGPTAVGGYEFLPEPINYTTRIFGATLNYNGKDLQLSGGYYGTLFENKNKALTTTGGSSVGGIFAPALFTPIALPPDNQAHQAFLSGGYSFNPHTRGTFKASYTIASQTDGFFPTQLAAPGAPSNLHGKVDTTLVQAALTSRPLSKLNLLANFRYEDREDKTPVFLYNPNAFNVDLNGNRWTGFNTPRSFRTFTNKFEANYALPMNLRLIGGIDYEHWDRTGTPQTTGHRNSTDELSGRIELRRTMAETVTGTLSYIHSDRWGSHFLTQTTATGQPFFNLIAPINLADRNRDKVRLLLNWEPFEPLSVQAAVDHSWDDYNGDRNNSGFGIKKGIARNYSLDAVYTFSENLQANAWFSRNETQIDQANRTPAPRVPWSVKLENLSTSFGVGINGRPHEKLDIGTNITYSEITDKFKQSITEVECCPGNTPVPDIKFKQGRWNLFARYALQKNLGLRLDYILDYFKTNEWTWSGWTYTDGTRLSQDQRQWVNFLGISAYINWQ</sequence>
<dbReference type="AlphaFoldDB" id="A0A0F7K8X6"/>
<dbReference type="RefSeq" id="WP_046848738.1">
    <property type="nucleotide sequence ID" value="NZ_CBDIPD010000120.1"/>
</dbReference>
<keyword evidence="1" id="KW-0732">Signal</keyword>